<feature type="region of interest" description="Disordered" evidence="4">
    <location>
        <begin position="538"/>
        <end position="558"/>
    </location>
</feature>
<dbReference type="RefSeq" id="XP_067520189.1">
    <property type="nucleotide sequence ID" value="XM_067664088.1"/>
</dbReference>
<dbReference type="OrthoDB" id="63589at2759"/>
<dbReference type="PANTHER" id="PTHR13091:SF0">
    <property type="entry name" value="NONSENSE-MEDIATED MRNA DECAY FACTOR SMG8"/>
    <property type="match status" value="1"/>
</dbReference>
<dbReference type="VEuPathDB" id="FungiDB:RO3G_09503"/>
<dbReference type="STRING" id="246409.I1C8L3"/>
<evidence type="ECO:0000313" key="6">
    <source>
        <dbReference type="Proteomes" id="UP000009138"/>
    </source>
</evidence>
<dbReference type="eggNOG" id="KOG3692">
    <property type="taxonomic scope" value="Eukaryota"/>
</dbReference>
<dbReference type="EMBL" id="CH476738">
    <property type="protein sequence ID" value="EIE84793.1"/>
    <property type="molecule type" value="Genomic_DNA"/>
</dbReference>
<dbReference type="PANTHER" id="PTHR13091">
    <property type="entry name" value="AMPLIFIED IN BREAST CANCER 2-RELATED"/>
    <property type="match status" value="1"/>
</dbReference>
<dbReference type="Proteomes" id="UP000009138">
    <property type="component" value="Unassembled WGS sequence"/>
</dbReference>
<evidence type="ECO:0000313" key="5">
    <source>
        <dbReference type="EMBL" id="EIE84793.1"/>
    </source>
</evidence>
<organism evidence="5 6">
    <name type="scientific">Rhizopus delemar (strain RA 99-880 / ATCC MYA-4621 / FGSC 9543 / NRRL 43880)</name>
    <name type="common">Mucormycosis agent</name>
    <name type="synonym">Rhizopus arrhizus var. delemar</name>
    <dbReference type="NCBI Taxonomy" id="246409"/>
    <lineage>
        <taxon>Eukaryota</taxon>
        <taxon>Fungi</taxon>
        <taxon>Fungi incertae sedis</taxon>
        <taxon>Mucoromycota</taxon>
        <taxon>Mucoromycotina</taxon>
        <taxon>Mucoromycetes</taxon>
        <taxon>Mucorales</taxon>
        <taxon>Mucorineae</taxon>
        <taxon>Rhizopodaceae</taxon>
        <taxon>Rhizopus</taxon>
    </lineage>
</organism>
<dbReference type="Pfam" id="PF10220">
    <property type="entry name" value="Smg8_Smg9"/>
    <property type="match status" value="2"/>
</dbReference>
<evidence type="ECO:0000256" key="1">
    <source>
        <dbReference type="ARBA" id="ARBA00006443"/>
    </source>
</evidence>
<keyword evidence="6" id="KW-1185">Reference proteome</keyword>
<dbReference type="AlphaFoldDB" id="I1C8L3"/>
<reference evidence="5 6" key="1">
    <citation type="journal article" date="2009" name="PLoS Genet.">
        <title>Genomic analysis of the basal lineage fungus Rhizopus oryzae reveals a whole-genome duplication.</title>
        <authorList>
            <person name="Ma L.-J."/>
            <person name="Ibrahim A.S."/>
            <person name="Skory C."/>
            <person name="Grabherr M.G."/>
            <person name="Burger G."/>
            <person name="Butler M."/>
            <person name="Elias M."/>
            <person name="Idnurm A."/>
            <person name="Lang B.F."/>
            <person name="Sone T."/>
            <person name="Abe A."/>
            <person name="Calvo S.E."/>
            <person name="Corrochano L.M."/>
            <person name="Engels R."/>
            <person name="Fu J."/>
            <person name="Hansberg W."/>
            <person name="Kim J.-M."/>
            <person name="Kodira C.D."/>
            <person name="Koehrsen M.J."/>
            <person name="Liu B."/>
            <person name="Miranda-Saavedra D."/>
            <person name="O'Leary S."/>
            <person name="Ortiz-Castellanos L."/>
            <person name="Poulter R."/>
            <person name="Rodriguez-Romero J."/>
            <person name="Ruiz-Herrera J."/>
            <person name="Shen Y.-Q."/>
            <person name="Zeng Q."/>
            <person name="Galagan J."/>
            <person name="Birren B.W."/>
            <person name="Cuomo C.A."/>
            <person name="Wickes B.L."/>
        </authorList>
    </citation>
    <scope>NUCLEOTIDE SEQUENCE [LARGE SCALE GENOMIC DNA]</scope>
    <source>
        <strain evidence="6">RA 99-880 / ATCC MYA-4621 / FGSC 9543 / NRRL 43880</strain>
    </source>
</reference>
<keyword evidence="2" id="KW-0866">Nonsense-mediated mRNA decay</keyword>
<protein>
    <recommendedName>
        <fullName evidence="3">Nonsense-mediated mRNA decay factor SMG8</fullName>
    </recommendedName>
</protein>
<sequence>MYTHLAQFQSCCWKYWDIPVPNALFEKKEFDRVNPNFLGWWGPAKGVPMLVFVAANIPFPEITSTAIKRMQESLQIRLKSIFRALHLAPLKQEPGNSSHAPVDVKSLFLLPSTSQPIIHIVPSVPQEFDAEQEYVFDQPISISSYLQQSANNEPNSSHHEYGDNLLRNFVTIWAKTATSRHPLHKKMNDTKHAPLPTPIQFASAAIPLLYFLFNQPMRENGTDFREIIIAEYSSTKGMIQQIEVILRKKIKDNIEIERVFSKNYCYGVMQNCNEAYLQDSPSFYPKKYHIWKRDNVLRQYKSLARGSCKEEYAARLERECDLVWKQDRQSCEHLSLTDRFCRLKIGHEAIPPQSQKRDDRTILIETGKHSSGFTFFHACNCGRSQKLRDDPFAISDANIRFYEKFSCCSGKDRAFVNIRASTFGNNQKLELSYDDAPEDDSALLFLGPSTVYKNNVGLDKTEGFLNNTNYLIPWSITTVNDIKLHQQEQLAKEVKDSARSSVQEEWPMLGKIPAPVVAKPVKVISAVSLEAFPALGTNPPPTATPTIAPPPTKQLFEANENNGGRRRRYNRMRDRLQGLVRGYVGAEYECAQGHRFLSCGEGRVCKLGHASHPKEHGNYFVHQDLQIFILCPCCYVPNSNTGSGAVNSPNEMTAQLMRFYVVTPDEDITITMEPKIKINVPGNEEPIIVDLGINDPLSLGPGGSYVLRLPFIYRDNNGSPIPIETDLEKRMASAVLQKDCVKFHYKKTPKWVGLNG</sequence>
<dbReference type="GO" id="GO:0000184">
    <property type="term" value="P:nuclear-transcribed mRNA catabolic process, nonsense-mediated decay"/>
    <property type="evidence" value="ECO:0007669"/>
    <property type="project" value="UniProtKB-KW"/>
</dbReference>
<dbReference type="GeneID" id="93616469"/>
<evidence type="ECO:0000256" key="3">
    <source>
        <dbReference type="ARBA" id="ARBA00029509"/>
    </source>
</evidence>
<gene>
    <name evidence="5" type="ORF">RO3G_09503</name>
</gene>
<evidence type="ECO:0000256" key="2">
    <source>
        <dbReference type="ARBA" id="ARBA00023161"/>
    </source>
</evidence>
<dbReference type="InParanoid" id="I1C8L3"/>
<feature type="compositionally biased region" description="Pro residues" evidence="4">
    <location>
        <begin position="538"/>
        <end position="552"/>
    </location>
</feature>
<dbReference type="OMA" id="GHPKEHG"/>
<dbReference type="InterPro" id="IPR019354">
    <property type="entry name" value="SMG8-like"/>
</dbReference>
<proteinExistence type="inferred from homology"/>
<evidence type="ECO:0000256" key="4">
    <source>
        <dbReference type="SAM" id="MobiDB-lite"/>
    </source>
</evidence>
<accession>I1C8L3</accession>
<name>I1C8L3_RHIO9</name>
<comment type="similarity">
    <text evidence="1">Belongs to the SMG8 family.</text>
</comment>